<evidence type="ECO:0000313" key="8">
    <source>
        <dbReference type="Proteomes" id="UP000664209"/>
    </source>
</evidence>
<name>A0A939LR40_9CELL</name>
<sequence length="403" mass="41925">MSTAGLVVVGAGLAGVRAVEGARRSGHTGAVTLLGTETDAPYDRPPLSKAFLTESAALKYLRTAESLRDELDVDLRLGETVTALDPATRTVTVGAQELPYAGLVIATGSTARRLPGMHGPGGVHTLRSHADAVALRSAVRPGSRVVVIGAGFIGSEFACSASHLGAHVTVLEAADVPLVRAVGTAMGEELGGLHGRHGIDVRCGAVVEAVIGEDTVEAVRLADGQMLPADVVLVGVGAAPVTEWLRGSGLTVEDGVVCDATLNAGAPGVYAAGDVARWYNPTFDRSMRLEHWTSAAEQGVIAGRNAAATGEPVTCEVVPYFWSDWVTDRIQFVGVPDSDEVVTVAGSAETGDLLALYRTGDRVTGALGVNQRRAVLRLRVMIGQRADWQEAVELARSTAVRRS</sequence>
<keyword evidence="8" id="KW-1185">Reference proteome</keyword>
<evidence type="ECO:0000256" key="4">
    <source>
        <dbReference type="ARBA" id="ARBA00023002"/>
    </source>
</evidence>
<keyword evidence="2" id="KW-0285">Flavoprotein</keyword>
<gene>
    <name evidence="7" type="ORF">J4G33_11970</name>
</gene>
<organism evidence="7 8">
    <name type="scientific">Actinotalea soli</name>
    <dbReference type="NCBI Taxonomy" id="2819234"/>
    <lineage>
        <taxon>Bacteria</taxon>
        <taxon>Bacillati</taxon>
        <taxon>Actinomycetota</taxon>
        <taxon>Actinomycetes</taxon>
        <taxon>Micrococcales</taxon>
        <taxon>Cellulomonadaceae</taxon>
        <taxon>Actinotalea</taxon>
    </lineage>
</organism>
<dbReference type="InterPro" id="IPR028202">
    <property type="entry name" value="Reductase_C"/>
</dbReference>
<dbReference type="InterPro" id="IPR023753">
    <property type="entry name" value="FAD/NAD-binding_dom"/>
</dbReference>
<accession>A0A939LR40</accession>
<evidence type="ECO:0000259" key="5">
    <source>
        <dbReference type="Pfam" id="PF07992"/>
    </source>
</evidence>
<dbReference type="InterPro" id="IPR050446">
    <property type="entry name" value="FAD-oxidoreductase/Apoptosis"/>
</dbReference>
<keyword evidence="4" id="KW-0560">Oxidoreductase</keyword>
<dbReference type="InterPro" id="IPR036188">
    <property type="entry name" value="FAD/NAD-bd_sf"/>
</dbReference>
<dbReference type="SUPFAM" id="SSF55424">
    <property type="entry name" value="FAD/NAD-linked reductases, dimerisation (C-terminal) domain"/>
    <property type="match status" value="1"/>
</dbReference>
<dbReference type="Pfam" id="PF07992">
    <property type="entry name" value="Pyr_redox_2"/>
    <property type="match status" value="1"/>
</dbReference>
<comment type="cofactor">
    <cofactor evidence="1">
        <name>FAD</name>
        <dbReference type="ChEBI" id="CHEBI:57692"/>
    </cofactor>
</comment>
<dbReference type="SUPFAM" id="SSF51905">
    <property type="entry name" value="FAD/NAD(P)-binding domain"/>
    <property type="match status" value="1"/>
</dbReference>
<dbReference type="GO" id="GO:0016651">
    <property type="term" value="F:oxidoreductase activity, acting on NAD(P)H"/>
    <property type="evidence" value="ECO:0007669"/>
    <property type="project" value="TreeGrafter"/>
</dbReference>
<evidence type="ECO:0000256" key="2">
    <source>
        <dbReference type="ARBA" id="ARBA00022630"/>
    </source>
</evidence>
<dbReference type="RefSeq" id="WP_208056202.1">
    <property type="nucleotide sequence ID" value="NZ_JAGEMK010000006.1"/>
</dbReference>
<dbReference type="Gene3D" id="3.30.390.30">
    <property type="match status" value="1"/>
</dbReference>
<evidence type="ECO:0000256" key="1">
    <source>
        <dbReference type="ARBA" id="ARBA00001974"/>
    </source>
</evidence>
<dbReference type="PRINTS" id="PR00368">
    <property type="entry name" value="FADPNR"/>
</dbReference>
<evidence type="ECO:0000256" key="3">
    <source>
        <dbReference type="ARBA" id="ARBA00022827"/>
    </source>
</evidence>
<proteinExistence type="predicted"/>
<reference evidence="7" key="1">
    <citation type="submission" date="2021-03" db="EMBL/GenBank/DDBJ databases">
        <title>Actinotalea soli sp. nov., isolated from soil.</title>
        <authorList>
            <person name="Ping W."/>
            <person name="Zhang J."/>
        </authorList>
    </citation>
    <scope>NUCLEOTIDE SEQUENCE</scope>
    <source>
        <strain evidence="7">BY-33</strain>
    </source>
</reference>
<evidence type="ECO:0000259" key="6">
    <source>
        <dbReference type="Pfam" id="PF14759"/>
    </source>
</evidence>
<dbReference type="Proteomes" id="UP000664209">
    <property type="component" value="Unassembled WGS sequence"/>
</dbReference>
<dbReference type="Gene3D" id="3.50.50.60">
    <property type="entry name" value="FAD/NAD(P)-binding domain"/>
    <property type="match status" value="2"/>
</dbReference>
<feature type="domain" description="FAD/NAD(P)-binding" evidence="5">
    <location>
        <begin position="6"/>
        <end position="299"/>
    </location>
</feature>
<keyword evidence="3" id="KW-0274">FAD</keyword>
<dbReference type="AlphaFoldDB" id="A0A939LR40"/>
<dbReference type="InterPro" id="IPR016156">
    <property type="entry name" value="FAD/NAD-linked_Rdtase_dimer_sf"/>
</dbReference>
<dbReference type="Pfam" id="PF14759">
    <property type="entry name" value="Reductase_C"/>
    <property type="match status" value="1"/>
</dbReference>
<dbReference type="GO" id="GO:0005737">
    <property type="term" value="C:cytoplasm"/>
    <property type="evidence" value="ECO:0007669"/>
    <property type="project" value="TreeGrafter"/>
</dbReference>
<dbReference type="PANTHER" id="PTHR43557">
    <property type="entry name" value="APOPTOSIS-INDUCING FACTOR 1"/>
    <property type="match status" value="1"/>
</dbReference>
<dbReference type="PANTHER" id="PTHR43557:SF2">
    <property type="entry name" value="RIESKE DOMAIN-CONTAINING PROTEIN-RELATED"/>
    <property type="match status" value="1"/>
</dbReference>
<feature type="domain" description="Reductase C-terminal" evidence="6">
    <location>
        <begin position="320"/>
        <end position="392"/>
    </location>
</feature>
<protein>
    <submittedName>
        <fullName evidence="7">FAD-dependent oxidoreductase</fullName>
    </submittedName>
</protein>
<dbReference type="PRINTS" id="PR00411">
    <property type="entry name" value="PNDRDTASEI"/>
</dbReference>
<evidence type="ECO:0000313" key="7">
    <source>
        <dbReference type="EMBL" id="MBO1752519.1"/>
    </source>
</evidence>
<dbReference type="EMBL" id="JAGEMK010000006">
    <property type="protein sequence ID" value="MBO1752519.1"/>
    <property type="molecule type" value="Genomic_DNA"/>
</dbReference>
<comment type="caution">
    <text evidence="7">The sequence shown here is derived from an EMBL/GenBank/DDBJ whole genome shotgun (WGS) entry which is preliminary data.</text>
</comment>